<dbReference type="EMBL" id="CP046051">
    <property type="protein sequence ID" value="QKN23756.1"/>
    <property type="molecule type" value="Genomic_DNA"/>
</dbReference>
<reference evidence="3" key="2">
    <citation type="journal article" date="2021" name="Appl. Environ. Microbiol.">
        <title>Adaptability of a Caproate-Producing Bacterium Contributes to Its Dominance in an Anaerobic Fermentation System.</title>
        <authorList>
            <person name="Wang H."/>
            <person name="Gu Y."/>
            <person name="Zhou W."/>
            <person name="Zhao D."/>
            <person name="Qiao Z."/>
            <person name="Zheng J."/>
            <person name="Gao J."/>
            <person name="Chen X."/>
            <person name="Ren C."/>
            <person name="Xu Y."/>
        </authorList>
    </citation>
    <scope>NUCLEOTIDE SEQUENCE</scope>
    <source>
        <strain evidence="3">JNU-WLY1368</strain>
    </source>
</reference>
<feature type="transmembrane region" description="Helical" evidence="1">
    <location>
        <begin position="90"/>
        <end position="107"/>
    </location>
</feature>
<keyword evidence="1" id="KW-0472">Membrane</keyword>
<accession>A0A859DPX3</accession>
<dbReference type="KEGG" id="clf:GJQ69_04235"/>
<reference evidence="3" key="3">
    <citation type="journal article" date="2022" name="Int. J. Syst. Evol. Microbiol.">
        <title>Caproicibacterium lactatifermentans sp. nov., isolated from pit clay used for the production of Chinese strong aroma-type liquor.</title>
        <authorList>
            <person name="Wang H."/>
            <person name="Gu Y."/>
            <person name="Zhao D."/>
            <person name="Qiao Z."/>
            <person name="Zheng J."/>
            <person name="Gao J."/>
            <person name="Ren C."/>
            <person name="Xu Y."/>
        </authorList>
    </citation>
    <scope>NUCLEOTIDE SEQUENCE</scope>
    <source>
        <strain evidence="3">JNU-WLY1368</strain>
    </source>
</reference>
<dbReference type="AlphaFoldDB" id="A0A859DPX3"/>
<dbReference type="Proteomes" id="UP000509623">
    <property type="component" value="Chromosome"/>
</dbReference>
<keyword evidence="1" id="KW-0812">Transmembrane</keyword>
<evidence type="ECO:0000313" key="5">
    <source>
        <dbReference type="Proteomes" id="UP000509623"/>
    </source>
</evidence>
<name>A0A859DPX3_9FIRM</name>
<evidence type="ECO:0000313" key="3">
    <source>
        <dbReference type="EMBL" id="QKO29609.1"/>
    </source>
</evidence>
<sequence>MKKQKTFRLTLLGLFSALIILMAFTPIGYVSTGVVSITMVHIPVILGAILLGWQGGAVLGAVMGVSSMVRALIAPGGAMDVFFQNPIVAIPSRVALGIIVGLLYAGLSKAIHGKVSQSVSIGLAAAIGKLCSTVLTLSMLVLVYHNEIAKLTHGSAIAFLIGSIITVNGLIEMVIGVVIAIPVCGALFKARRQMVRA</sequence>
<organism evidence="2 4">
    <name type="scientific">Caproicibacterium lactatifermentans</name>
    <dbReference type="NCBI Taxonomy" id="2666138"/>
    <lineage>
        <taxon>Bacteria</taxon>
        <taxon>Bacillati</taxon>
        <taxon>Bacillota</taxon>
        <taxon>Clostridia</taxon>
        <taxon>Eubacteriales</taxon>
        <taxon>Oscillospiraceae</taxon>
        <taxon>Caproicibacterium</taxon>
    </lineage>
</organism>
<reference evidence="4 5" key="1">
    <citation type="submission" date="2019-11" db="EMBL/GenBank/DDBJ databases">
        <authorList>
            <person name="Ren C."/>
            <person name="Wang H."/>
            <person name="Xu Y."/>
        </authorList>
    </citation>
    <scope>NUCLEOTIDE SEQUENCE [LARGE SCALE GENOMIC DNA]</scope>
    <source>
        <strain evidence="5">JNU-WLY1368</strain>
        <strain evidence="2 4">LBM 19010</strain>
    </source>
</reference>
<dbReference type="Proteomes" id="UP000501316">
    <property type="component" value="Chromosome"/>
</dbReference>
<gene>
    <name evidence="2" type="ORF">GJQ69_04235</name>
    <name evidence="3" type="ORF">GKP14_00345</name>
</gene>
<dbReference type="EMBL" id="CP046161">
    <property type="protein sequence ID" value="QKO29609.1"/>
    <property type="molecule type" value="Genomic_DNA"/>
</dbReference>
<dbReference type="Gene3D" id="1.10.1760.20">
    <property type="match status" value="1"/>
</dbReference>
<dbReference type="RefSeq" id="WP_086035915.1">
    <property type="nucleotide sequence ID" value="NZ_CP046051.1"/>
</dbReference>
<dbReference type="InterPro" id="IPR024529">
    <property type="entry name" value="ECF_trnsprt_substrate-spec"/>
</dbReference>
<feature type="transmembrane region" description="Helical" evidence="1">
    <location>
        <begin position="119"/>
        <end position="144"/>
    </location>
</feature>
<evidence type="ECO:0000313" key="4">
    <source>
        <dbReference type="Proteomes" id="UP000501316"/>
    </source>
</evidence>
<dbReference type="Pfam" id="PF12822">
    <property type="entry name" value="ECF_trnsprt"/>
    <property type="match status" value="1"/>
</dbReference>
<keyword evidence="5" id="KW-1185">Reference proteome</keyword>
<proteinExistence type="predicted"/>
<keyword evidence="1" id="KW-1133">Transmembrane helix</keyword>
<evidence type="ECO:0000256" key="1">
    <source>
        <dbReference type="SAM" id="Phobius"/>
    </source>
</evidence>
<evidence type="ECO:0000313" key="2">
    <source>
        <dbReference type="EMBL" id="QKN23756.1"/>
    </source>
</evidence>
<dbReference type="GO" id="GO:0022857">
    <property type="term" value="F:transmembrane transporter activity"/>
    <property type="evidence" value="ECO:0007669"/>
    <property type="project" value="InterPro"/>
</dbReference>
<protein>
    <submittedName>
        <fullName evidence="2">ECF transporter S component</fullName>
    </submittedName>
</protein>
<feature type="transmembrane region" description="Helical" evidence="1">
    <location>
        <begin position="156"/>
        <end position="188"/>
    </location>
</feature>